<proteinExistence type="predicted"/>
<evidence type="ECO:0000256" key="1">
    <source>
        <dbReference type="ARBA" id="ARBA00004196"/>
    </source>
</evidence>
<dbReference type="Proteomes" id="UP000051804">
    <property type="component" value="Unassembled WGS sequence"/>
</dbReference>
<evidence type="ECO:0000313" key="8">
    <source>
        <dbReference type="Proteomes" id="UP000051804"/>
    </source>
</evidence>
<feature type="compositionally biased region" description="Low complexity" evidence="3">
    <location>
        <begin position="161"/>
        <end position="175"/>
    </location>
</feature>
<dbReference type="Gene3D" id="2.60.40.1850">
    <property type="match status" value="1"/>
</dbReference>
<dbReference type="InterPro" id="IPR006635">
    <property type="entry name" value="NEAT_dom"/>
</dbReference>
<sequence>MKMKKLAWWLVPLMGMLWLFATPQSVRADTVNYQVYKYGTNTRSIASGYYVKPAQIQANGDQYLVTMTIHTKTSLGKWPVTVLSINGSGPANVTKTKSASGYDYAYAFETKDLSSTINSRIKINVLHVYAATQNVSFQFDTRKLPSLKTQATTTKPATSRQAAKAASAQASAAKSMNRRSRELAKQIRAVNREHKRTQTTILMGGSVMLVLLAVSAYFFSKHR</sequence>
<dbReference type="CDD" id="cd06920">
    <property type="entry name" value="NEAT"/>
    <property type="match status" value="1"/>
</dbReference>
<evidence type="ECO:0000256" key="4">
    <source>
        <dbReference type="SAM" id="Phobius"/>
    </source>
</evidence>
<dbReference type="Pfam" id="PF05031">
    <property type="entry name" value="NEAT"/>
    <property type="match status" value="1"/>
</dbReference>
<dbReference type="InterPro" id="IPR037250">
    <property type="entry name" value="NEAT_dom_sf"/>
</dbReference>
<reference evidence="7 8" key="1">
    <citation type="journal article" date="2015" name="Genome Announc.">
        <title>Expanding the biotechnology potential of lactobacilli through comparative genomics of 213 strains and associated genera.</title>
        <authorList>
            <person name="Sun Z."/>
            <person name="Harris H.M."/>
            <person name="McCann A."/>
            <person name="Guo C."/>
            <person name="Argimon S."/>
            <person name="Zhang W."/>
            <person name="Yang X."/>
            <person name="Jeffery I.B."/>
            <person name="Cooney J.C."/>
            <person name="Kagawa T.F."/>
            <person name="Liu W."/>
            <person name="Song Y."/>
            <person name="Salvetti E."/>
            <person name="Wrobel A."/>
            <person name="Rasinkangas P."/>
            <person name="Parkhill J."/>
            <person name="Rea M.C."/>
            <person name="O'Sullivan O."/>
            <person name="Ritari J."/>
            <person name="Douillard F.P."/>
            <person name="Paul Ross R."/>
            <person name="Yang R."/>
            <person name="Briner A.E."/>
            <person name="Felis G.E."/>
            <person name="de Vos W.M."/>
            <person name="Barrangou R."/>
            <person name="Klaenhammer T.R."/>
            <person name="Caufield P.W."/>
            <person name="Cui Y."/>
            <person name="Zhang H."/>
            <person name="O'Toole P.W."/>
        </authorList>
    </citation>
    <scope>NUCLEOTIDE SEQUENCE [LARGE SCALE GENOMIC DNA]</scope>
    <source>
        <strain evidence="7 8">JCM 17158</strain>
    </source>
</reference>
<gene>
    <name evidence="7" type="ORF">FD02_GL001787</name>
</gene>
<dbReference type="PATRIC" id="fig|1291734.4.peg.1835"/>
<feature type="compositionally biased region" description="Polar residues" evidence="3">
    <location>
        <begin position="148"/>
        <end position="160"/>
    </location>
</feature>
<feature type="domain" description="NEAT" evidence="6">
    <location>
        <begin position="24"/>
        <end position="155"/>
    </location>
</feature>
<keyword evidence="2 5" id="KW-0732">Signal</keyword>
<feature type="transmembrane region" description="Helical" evidence="4">
    <location>
        <begin position="201"/>
        <end position="219"/>
    </location>
</feature>
<evidence type="ECO:0000256" key="2">
    <source>
        <dbReference type="ARBA" id="ARBA00022729"/>
    </source>
</evidence>
<accession>A0A0R1K1C0</accession>
<organism evidence="7 8">
    <name type="scientific">Lacticaseibacillus nasuensis JCM 17158</name>
    <dbReference type="NCBI Taxonomy" id="1291734"/>
    <lineage>
        <taxon>Bacteria</taxon>
        <taxon>Bacillati</taxon>
        <taxon>Bacillota</taxon>
        <taxon>Bacilli</taxon>
        <taxon>Lactobacillales</taxon>
        <taxon>Lactobacillaceae</taxon>
        <taxon>Lacticaseibacillus</taxon>
    </lineage>
</organism>
<evidence type="ECO:0000256" key="5">
    <source>
        <dbReference type="SAM" id="SignalP"/>
    </source>
</evidence>
<keyword evidence="4" id="KW-0472">Membrane</keyword>
<keyword evidence="4" id="KW-1133">Transmembrane helix</keyword>
<dbReference type="STRING" id="1291734.FD02_GL001787"/>
<feature type="chain" id="PRO_5006406371" description="NEAT domain-containing protein" evidence="5">
    <location>
        <begin position="29"/>
        <end position="223"/>
    </location>
</feature>
<protein>
    <recommendedName>
        <fullName evidence="6">NEAT domain-containing protein</fullName>
    </recommendedName>
</protein>
<dbReference type="AlphaFoldDB" id="A0A0R1K1C0"/>
<evidence type="ECO:0000313" key="7">
    <source>
        <dbReference type="EMBL" id="KRK73954.1"/>
    </source>
</evidence>
<feature type="signal peptide" evidence="5">
    <location>
        <begin position="1"/>
        <end position="28"/>
    </location>
</feature>
<feature type="region of interest" description="Disordered" evidence="3">
    <location>
        <begin position="148"/>
        <end position="181"/>
    </location>
</feature>
<name>A0A0R1K1C0_9LACO</name>
<dbReference type="GO" id="GO:0030313">
    <property type="term" value="C:cell envelope"/>
    <property type="evidence" value="ECO:0007669"/>
    <property type="project" value="UniProtKB-SubCell"/>
</dbReference>
<keyword evidence="4" id="KW-0812">Transmembrane</keyword>
<keyword evidence="8" id="KW-1185">Reference proteome</keyword>
<comment type="subcellular location">
    <subcellularLocation>
        <location evidence="1">Cell envelope</location>
    </subcellularLocation>
</comment>
<evidence type="ECO:0000256" key="3">
    <source>
        <dbReference type="SAM" id="MobiDB-lite"/>
    </source>
</evidence>
<dbReference type="EMBL" id="AZDJ01000003">
    <property type="protein sequence ID" value="KRK73954.1"/>
    <property type="molecule type" value="Genomic_DNA"/>
</dbReference>
<dbReference type="PROSITE" id="PS50978">
    <property type="entry name" value="NEAT"/>
    <property type="match status" value="1"/>
</dbReference>
<dbReference type="SUPFAM" id="SSF158911">
    <property type="entry name" value="NEAT domain-like"/>
    <property type="match status" value="1"/>
</dbReference>
<evidence type="ECO:0000259" key="6">
    <source>
        <dbReference type="PROSITE" id="PS50978"/>
    </source>
</evidence>
<comment type="caution">
    <text evidence="7">The sequence shown here is derived from an EMBL/GenBank/DDBJ whole genome shotgun (WGS) entry which is preliminary data.</text>
</comment>
<dbReference type="OrthoDB" id="2294225at2"/>
<dbReference type="RefSeq" id="WP_054721581.1">
    <property type="nucleotide sequence ID" value="NZ_AZDJ01000003.1"/>
</dbReference>